<feature type="domain" description="Methyl-accepting transducer" evidence="12">
    <location>
        <begin position="399"/>
        <end position="650"/>
    </location>
</feature>
<keyword evidence="5 11" id="KW-1133">Transmembrane helix</keyword>
<reference evidence="14" key="1">
    <citation type="journal article" date="2019" name="Lett. Appl. Microbiol.">
        <title>A case of 'blown pack' spoilage of vacuum-packaged pork likely associated with Clostridium estertheticum in Canada.</title>
        <authorList>
            <person name="Zhang P."/>
            <person name="Ward P."/>
            <person name="McMullen L.M."/>
            <person name="Yang X."/>
        </authorList>
    </citation>
    <scope>NUCLEOTIDE SEQUENCE [LARGE SCALE GENOMIC DNA]</scope>
    <source>
        <strain evidence="14">MA19</strain>
    </source>
</reference>
<keyword evidence="7 9" id="KW-0807">Transducer</keyword>
<dbReference type="SMART" id="SM00283">
    <property type="entry name" value="MA"/>
    <property type="match status" value="1"/>
</dbReference>
<keyword evidence="3" id="KW-0145">Chemotaxis</keyword>
<sequence>MKRKSSLFVKFLVVAMICIIIPLLISGFYSVNSFSNSLESEAKKSLSSAAISNKNYIDVAFKDQMDLATSISNESEVVNYFKEFKKTNKPNQAVLTHMSSNLETKFKNANGLYENMIFQVISSDLNKVTVADGIGGKSIGDKRPATQDSLKALEKEGKAKIGSIMASPITGRPVITINAPILDTDTKLLTASFLNSIDLNTLTQNIVKSNANESIKTFLIDSTGLVVSSENSSQILKLNLSKEKGDMSDFYSTIKANDSGIGYFTINGVKNIASYTKSNITKLYIVSFIPVEQYMSKINSVRNGIIIVIIISLIISSLLILLFSRSITKPLKLAVEYIRTFALGDFSKEVPDKAMRISDETGDLMISLNTMQKSIRTMLKTVVKQSEKIASSVIITKKNMYDLEYQIEEISSTTEELSASMEETAASSEELSASSDELGKAVTTISEKAQEGAENSGEIRKRAQELKESAVVSKKVAEDIRNNIYDSLKQSIEQSKAVTQINELTESILQISSQTNLLALNAAIEAARAGEAGKGFAVVAEEVRKLAEDSKNITNEIQKVTKIVVSSVESLKYNSENVLDFIDSTVIKDYIAMVEIGEQYYKDANYVGNLVNDFSSKAQEVSSSLQIMINVINELSTANNEMAIGTGNIANKASISLQKSNDVSKVTSDTNKVSEELKTIVSEFKI</sequence>
<protein>
    <submittedName>
        <fullName evidence="14">Methyl-accepting chemotaxis protein</fullName>
    </submittedName>
</protein>
<dbReference type="PROSITE" id="PS50885">
    <property type="entry name" value="HAMP"/>
    <property type="match status" value="1"/>
</dbReference>
<dbReference type="PANTHER" id="PTHR32089">
    <property type="entry name" value="METHYL-ACCEPTING CHEMOTAXIS PROTEIN MCPB"/>
    <property type="match status" value="1"/>
</dbReference>
<evidence type="ECO:0000256" key="6">
    <source>
        <dbReference type="ARBA" id="ARBA00023136"/>
    </source>
</evidence>
<gene>
    <name evidence="14" type="ORF">E4V82_05810</name>
</gene>
<dbReference type="GO" id="GO:0005886">
    <property type="term" value="C:plasma membrane"/>
    <property type="evidence" value="ECO:0007669"/>
    <property type="project" value="UniProtKB-SubCell"/>
</dbReference>
<feature type="transmembrane region" description="Helical" evidence="11">
    <location>
        <begin position="7"/>
        <end position="29"/>
    </location>
</feature>
<dbReference type="InterPro" id="IPR004090">
    <property type="entry name" value="Chemotax_Me-accpt_rcpt"/>
</dbReference>
<dbReference type="Gene3D" id="3.30.450.20">
    <property type="entry name" value="PAS domain"/>
    <property type="match status" value="1"/>
</dbReference>
<keyword evidence="2" id="KW-1003">Cell membrane</keyword>
<dbReference type="GO" id="GO:0007165">
    <property type="term" value="P:signal transduction"/>
    <property type="evidence" value="ECO:0007669"/>
    <property type="project" value="UniProtKB-KW"/>
</dbReference>
<evidence type="ECO:0000256" key="5">
    <source>
        <dbReference type="ARBA" id="ARBA00022989"/>
    </source>
</evidence>
<feature type="domain" description="HAMP" evidence="13">
    <location>
        <begin position="325"/>
        <end position="380"/>
    </location>
</feature>
<dbReference type="Pfam" id="PF00015">
    <property type="entry name" value="MCPsignal"/>
    <property type="match status" value="1"/>
</dbReference>
<comment type="subcellular location">
    <subcellularLocation>
        <location evidence="1">Cell membrane</location>
        <topology evidence="1">Multi-pass membrane protein</topology>
    </subcellularLocation>
</comment>
<accession>A0A5N7IYQ9</accession>
<evidence type="ECO:0000256" key="9">
    <source>
        <dbReference type="PROSITE-ProRule" id="PRU00284"/>
    </source>
</evidence>
<dbReference type="EMBL" id="SPSF01000016">
    <property type="protein sequence ID" value="MPQ61627.1"/>
    <property type="molecule type" value="Genomic_DNA"/>
</dbReference>
<dbReference type="RefSeq" id="WP_152751162.1">
    <property type="nucleotide sequence ID" value="NZ_SPSE01000017.1"/>
</dbReference>
<evidence type="ECO:0000256" key="1">
    <source>
        <dbReference type="ARBA" id="ARBA00004651"/>
    </source>
</evidence>
<dbReference type="Gene3D" id="1.10.287.950">
    <property type="entry name" value="Methyl-accepting chemotaxis protein"/>
    <property type="match status" value="1"/>
</dbReference>
<proteinExistence type="inferred from homology"/>
<evidence type="ECO:0000256" key="10">
    <source>
        <dbReference type="SAM" id="MobiDB-lite"/>
    </source>
</evidence>
<evidence type="ECO:0000256" key="7">
    <source>
        <dbReference type="ARBA" id="ARBA00023224"/>
    </source>
</evidence>
<dbReference type="InterPro" id="IPR033479">
    <property type="entry name" value="dCache_1"/>
</dbReference>
<dbReference type="InterPro" id="IPR004089">
    <property type="entry name" value="MCPsignal_dom"/>
</dbReference>
<dbReference type="GO" id="GO:0006935">
    <property type="term" value="P:chemotaxis"/>
    <property type="evidence" value="ECO:0007669"/>
    <property type="project" value="UniProtKB-KW"/>
</dbReference>
<dbReference type="SMART" id="SM00304">
    <property type="entry name" value="HAMP"/>
    <property type="match status" value="1"/>
</dbReference>
<dbReference type="PROSITE" id="PS50111">
    <property type="entry name" value="CHEMOTAXIS_TRANSDUC_2"/>
    <property type="match status" value="1"/>
</dbReference>
<evidence type="ECO:0000256" key="4">
    <source>
        <dbReference type="ARBA" id="ARBA00022692"/>
    </source>
</evidence>
<dbReference type="CDD" id="cd06225">
    <property type="entry name" value="HAMP"/>
    <property type="match status" value="1"/>
</dbReference>
<evidence type="ECO:0000256" key="3">
    <source>
        <dbReference type="ARBA" id="ARBA00022500"/>
    </source>
</evidence>
<evidence type="ECO:0000259" key="12">
    <source>
        <dbReference type="PROSITE" id="PS50111"/>
    </source>
</evidence>
<dbReference type="AlphaFoldDB" id="A0A5N7IYQ9"/>
<dbReference type="Pfam" id="PF02743">
    <property type="entry name" value="dCache_1"/>
    <property type="match status" value="1"/>
</dbReference>
<keyword evidence="6 11" id="KW-0472">Membrane</keyword>
<name>A0A5N7IYQ9_9CLOT</name>
<dbReference type="GO" id="GO:0004888">
    <property type="term" value="F:transmembrane signaling receptor activity"/>
    <property type="evidence" value="ECO:0007669"/>
    <property type="project" value="InterPro"/>
</dbReference>
<comment type="similarity">
    <text evidence="8">Belongs to the methyl-accepting chemotaxis (MCP) protein family.</text>
</comment>
<dbReference type="PRINTS" id="PR00260">
    <property type="entry name" value="CHEMTRNSDUCR"/>
</dbReference>
<evidence type="ECO:0000313" key="15">
    <source>
        <dbReference type="Proteomes" id="UP000342249"/>
    </source>
</evidence>
<evidence type="ECO:0000259" key="13">
    <source>
        <dbReference type="PROSITE" id="PS50885"/>
    </source>
</evidence>
<dbReference type="SUPFAM" id="SSF58104">
    <property type="entry name" value="Methyl-accepting chemotaxis protein (MCP) signaling domain"/>
    <property type="match status" value="1"/>
</dbReference>
<comment type="caution">
    <text evidence="14">The sequence shown here is derived from an EMBL/GenBank/DDBJ whole genome shotgun (WGS) entry which is preliminary data.</text>
</comment>
<organism evidence="14 15">
    <name type="scientific">Clostridium estertheticum</name>
    <dbReference type="NCBI Taxonomy" id="238834"/>
    <lineage>
        <taxon>Bacteria</taxon>
        <taxon>Bacillati</taxon>
        <taxon>Bacillota</taxon>
        <taxon>Clostridia</taxon>
        <taxon>Eubacteriales</taxon>
        <taxon>Clostridiaceae</taxon>
        <taxon>Clostridium</taxon>
    </lineage>
</organism>
<evidence type="ECO:0000256" key="2">
    <source>
        <dbReference type="ARBA" id="ARBA00022475"/>
    </source>
</evidence>
<feature type="region of interest" description="Disordered" evidence="10">
    <location>
        <begin position="414"/>
        <end position="433"/>
    </location>
</feature>
<dbReference type="PANTHER" id="PTHR32089:SF112">
    <property type="entry name" value="LYSOZYME-LIKE PROTEIN-RELATED"/>
    <property type="match status" value="1"/>
</dbReference>
<dbReference type="InterPro" id="IPR003660">
    <property type="entry name" value="HAMP_dom"/>
</dbReference>
<evidence type="ECO:0000256" key="8">
    <source>
        <dbReference type="ARBA" id="ARBA00029447"/>
    </source>
</evidence>
<evidence type="ECO:0000313" key="14">
    <source>
        <dbReference type="EMBL" id="MPQ61627.1"/>
    </source>
</evidence>
<evidence type="ECO:0000256" key="11">
    <source>
        <dbReference type="SAM" id="Phobius"/>
    </source>
</evidence>
<dbReference type="Proteomes" id="UP000342249">
    <property type="component" value="Unassembled WGS sequence"/>
</dbReference>
<keyword evidence="4 11" id="KW-0812">Transmembrane</keyword>
<dbReference type="CDD" id="cd12912">
    <property type="entry name" value="PDC2_MCP_like"/>
    <property type="match status" value="1"/>
</dbReference>
<feature type="transmembrane region" description="Helical" evidence="11">
    <location>
        <begin position="304"/>
        <end position="323"/>
    </location>
</feature>
<dbReference type="Pfam" id="PF00672">
    <property type="entry name" value="HAMP"/>
    <property type="match status" value="1"/>
</dbReference>